<proteinExistence type="predicted"/>
<protein>
    <recommendedName>
        <fullName evidence="1">ABC-type transport auxiliary lipoprotein component domain-containing protein</fullName>
    </recommendedName>
</protein>
<dbReference type="Proteomes" id="UP000191980">
    <property type="component" value="Unassembled WGS sequence"/>
</dbReference>
<name>A0A1V8M8C5_9GAMM</name>
<reference evidence="2 3" key="1">
    <citation type="submission" date="2015-12" db="EMBL/GenBank/DDBJ databases">
        <authorList>
            <person name="Shamseldin A."/>
            <person name="Moawad H."/>
            <person name="Abd El-Rahim W.M."/>
            <person name="Sadowsky M.J."/>
        </authorList>
    </citation>
    <scope>NUCLEOTIDE SEQUENCE [LARGE SCALE GENOMIC DNA]</scope>
    <source>
        <strain evidence="2 3">WF1</strain>
    </source>
</reference>
<dbReference type="Gene3D" id="3.40.50.10610">
    <property type="entry name" value="ABC-type transport auxiliary lipoprotein component"/>
    <property type="match status" value="1"/>
</dbReference>
<dbReference type="AlphaFoldDB" id="A0A1V8M8C5"/>
<dbReference type="RefSeq" id="WP_080522365.1">
    <property type="nucleotide sequence ID" value="NZ_LPUF01000001.1"/>
</dbReference>
<keyword evidence="3" id="KW-1185">Reference proteome</keyword>
<feature type="domain" description="ABC-type transport auxiliary lipoprotein component" evidence="1">
    <location>
        <begin position="47"/>
        <end position="192"/>
    </location>
</feature>
<dbReference type="OrthoDB" id="7063250at2"/>
<evidence type="ECO:0000313" key="2">
    <source>
        <dbReference type="EMBL" id="OQK17756.1"/>
    </source>
</evidence>
<comment type="caution">
    <text evidence="2">The sequence shown here is derived from an EMBL/GenBank/DDBJ whole genome shotgun (WGS) entry which is preliminary data.</text>
</comment>
<dbReference type="SUPFAM" id="SSF159594">
    <property type="entry name" value="XCC0632-like"/>
    <property type="match status" value="1"/>
</dbReference>
<sequence length="202" mass="22138">MNNQTILSASLISLTLFFAGCGSSPNAKLYILDAMHRDNSLTATTLEGRSVAIKVGPVSIADSLDQSQIVTRTGPNMLVADEFNRWGGDFRSDIQRVIGENISVLLPTDQVFLSQEIVLLPVDFQVLVNIREFDGALGGVVTLNADWTVAAKGEDKTVITKKTFFQENTDGADYQAYVAAQSRLLKKLSQEITDEIRNQLLK</sequence>
<dbReference type="EMBL" id="LPUF01000001">
    <property type="protein sequence ID" value="OQK17756.1"/>
    <property type="molecule type" value="Genomic_DNA"/>
</dbReference>
<dbReference type="Pfam" id="PF03886">
    <property type="entry name" value="ABC_trans_aux"/>
    <property type="match status" value="1"/>
</dbReference>
<dbReference type="InterPro" id="IPR005586">
    <property type="entry name" value="ABC_trans_aux"/>
</dbReference>
<organism evidence="2 3">
    <name type="scientific">Methyloprofundus sedimenti</name>
    <dbReference type="NCBI Taxonomy" id="1420851"/>
    <lineage>
        <taxon>Bacteria</taxon>
        <taxon>Pseudomonadati</taxon>
        <taxon>Pseudomonadota</taxon>
        <taxon>Gammaproteobacteria</taxon>
        <taxon>Methylococcales</taxon>
        <taxon>Methylococcaceae</taxon>
        <taxon>Methyloprofundus</taxon>
    </lineage>
</organism>
<evidence type="ECO:0000313" key="3">
    <source>
        <dbReference type="Proteomes" id="UP000191980"/>
    </source>
</evidence>
<dbReference type="STRING" id="1420851.AU255_07800"/>
<gene>
    <name evidence="2" type="ORF">AU255_07800</name>
</gene>
<accession>A0A1V8M8C5</accession>
<evidence type="ECO:0000259" key="1">
    <source>
        <dbReference type="Pfam" id="PF03886"/>
    </source>
</evidence>